<accession>A0A9P5P8Z2</accession>
<dbReference type="Proteomes" id="UP000772434">
    <property type="component" value="Unassembled WGS sequence"/>
</dbReference>
<evidence type="ECO:0000313" key="2">
    <source>
        <dbReference type="EMBL" id="KAF9058437.1"/>
    </source>
</evidence>
<organism evidence="2 3">
    <name type="scientific">Rhodocollybia butyracea</name>
    <dbReference type="NCBI Taxonomy" id="206335"/>
    <lineage>
        <taxon>Eukaryota</taxon>
        <taxon>Fungi</taxon>
        <taxon>Dikarya</taxon>
        <taxon>Basidiomycota</taxon>
        <taxon>Agaricomycotina</taxon>
        <taxon>Agaricomycetes</taxon>
        <taxon>Agaricomycetidae</taxon>
        <taxon>Agaricales</taxon>
        <taxon>Marasmiineae</taxon>
        <taxon>Omphalotaceae</taxon>
        <taxon>Rhodocollybia</taxon>
    </lineage>
</organism>
<dbReference type="EMBL" id="JADNRY010000381">
    <property type="protein sequence ID" value="KAF9058437.1"/>
    <property type="molecule type" value="Genomic_DNA"/>
</dbReference>
<feature type="region of interest" description="Disordered" evidence="1">
    <location>
        <begin position="330"/>
        <end position="396"/>
    </location>
</feature>
<comment type="caution">
    <text evidence="2">The sequence shown here is derived from an EMBL/GenBank/DDBJ whole genome shotgun (WGS) entry which is preliminary data.</text>
</comment>
<dbReference type="AlphaFoldDB" id="A0A9P5P8Z2"/>
<gene>
    <name evidence="2" type="ORF">BDP27DRAFT_1432785</name>
</gene>
<evidence type="ECO:0000256" key="1">
    <source>
        <dbReference type="SAM" id="MobiDB-lite"/>
    </source>
</evidence>
<feature type="compositionally biased region" description="Basic and acidic residues" evidence="1">
    <location>
        <begin position="330"/>
        <end position="342"/>
    </location>
</feature>
<sequence>MSGGVALGWLGTQCRHISVFRTSLEPPRKLSEAVGCCNAGGVIFQDGDGGVKLVSMALSGTAYQIMGSHVVIFKVASPDHGSQINAGASSGLVERIVDLISIVLTSPEPPRNFSKALGTPGNTVDFGGVVLVVLARSEQFVLEFLEISIDETGFGIKGSTCLVASAELSFEASGLFESVPDEEATHNDLSLIGITFDSQSPWSSPSRHSLASSLSRLLSPSTHIVHSTLPFNPNLDRTDVLKEMWSRFEKYFEDHPEAKTWILESPSASRSTSAKLSGVDISSHSTYSWKGYQGPSMFVKAVSYVSECDSEISDTELDVMKQMVYKMETRRTAKEKNAEISKKSPPPSSKPQANRDPEPSKPVPPIPSGPVKPPKPIIGKIPPNYVPPQECSIGNPKEETRNYRFRSPIETDEAVERIIQAGLSGTVTVRQDDLLAAAPEYRRKVKDSVTGRRVGIDGSLLEDLSETFMAFEDFPTFCPSVTKDCIPHPLMKSAFFNDYPGANEGDGYYVAKESLSICSLNALIGDRSVHCVVDSGCSIVAMSDTACNVLGLTFDPGKIIPLERKRSNRLYLGNS</sequence>
<proteinExistence type="predicted"/>
<name>A0A9P5P8Z2_9AGAR</name>
<feature type="compositionally biased region" description="Pro residues" evidence="1">
    <location>
        <begin position="360"/>
        <end position="376"/>
    </location>
</feature>
<protein>
    <submittedName>
        <fullName evidence="2">Uncharacterized protein</fullName>
    </submittedName>
</protein>
<evidence type="ECO:0000313" key="3">
    <source>
        <dbReference type="Proteomes" id="UP000772434"/>
    </source>
</evidence>
<reference evidence="2" key="1">
    <citation type="submission" date="2020-11" db="EMBL/GenBank/DDBJ databases">
        <authorList>
            <consortium name="DOE Joint Genome Institute"/>
            <person name="Ahrendt S."/>
            <person name="Riley R."/>
            <person name="Andreopoulos W."/>
            <person name="Labutti K."/>
            <person name="Pangilinan J."/>
            <person name="Ruiz-Duenas F.J."/>
            <person name="Barrasa J.M."/>
            <person name="Sanchez-Garcia M."/>
            <person name="Camarero S."/>
            <person name="Miyauchi S."/>
            <person name="Serrano A."/>
            <person name="Linde D."/>
            <person name="Babiker R."/>
            <person name="Drula E."/>
            <person name="Ayuso-Fernandez I."/>
            <person name="Pacheco R."/>
            <person name="Padilla G."/>
            <person name="Ferreira P."/>
            <person name="Barriuso J."/>
            <person name="Kellner H."/>
            <person name="Castanera R."/>
            <person name="Alfaro M."/>
            <person name="Ramirez L."/>
            <person name="Pisabarro A.G."/>
            <person name="Kuo A."/>
            <person name="Tritt A."/>
            <person name="Lipzen A."/>
            <person name="He G."/>
            <person name="Yan M."/>
            <person name="Ng V."/>
            <person name="Cullen D."/>
            <person name="Martin F."/>
            <person name="Rosso M.-N."/>
            <person name="Henrissat B."/>
            <person name="Hibbett D."/>
            <person name="Martinez A.T."/>
            <person name="Grigoriev I.V."/>
        </authorList>
    </citation>
    <scope>NUCLEOTIDE SEQUENCE</scope>
    <source>
        <strain evidence="2">AH 40177</strain>
    </source>
</reference>
<dbReference type="OrthoDB" id="3252634at2759"/>
<keyword evidence="3" id="KW-1185">Reference proteome</keyword>